<organism evidence="1 2">
    <name type="scientific">Candidatus Eubacterium faecale</name>
    <dbReference type="NCBI Taxonomy" id="2838568"/>
    <lineage>
        <taxon>Bacteria</taxon>
        <taxon>Bacillati</taxon>
        <taxon>Bacillota</taxon>
        <taxon>Clostridia</taxon>
        <taxon>Eubacteriales</taxon>
        <taxon>Eubacteriaceae</taxon>
        <taxon>Eubacterium</taxon>
    </lineage>
</organism>
<evidence type="ECO:0000313" key="1">
    <source>
        <dbReference type="EMBL" id="HJB74528.1"/>
    </source>
</evidence>
<proteinExistence type="predicted"/>
<evidence type="ECO:0000313" key="2">
    <source>
        <dbReference type="Proteomes" id="UP000823877"/>
    </source>
</evidence>
<name>A0A9D2MI71_9FIRM</name>
<sequence length="186" mass="21615">MDIWSLLRKNKATYADLEKSVFSREYLNAYENFDYSFDGPVFHPRWNRETFYAGTEKEQNSLFFQNVLDGETPPENYFAREHETVLFAEKFFKRTCYAFYSIANDSLNRNSPAKGSEDVLAHSAYLNQNNAAFIKVRSKKIFEEICILGIREIALVYLLFPQKKTILIPDECRITVLQEHAAGGKP</sequence>
<dbReference type="Proteomes" id="UP000823877">
    <property type="component" value="Unassembled WGS sequence"/>
</dbReference>
<accession>A0A9D2MI71</accession>
<dbReference type="EMBL" id="DWXN01000005">
    <property type="protein sequence ID" value="HJB74528.1"/>
    <property type="molecule type" value="Genomic_DNA"/>
</dbReference>
<protein>
    <submittedName>
        <fullName evidence="1">Uncharacterized protein</fullName>
    </submittedName>
</protein>
<reference evidence="1" key="2">
    <citation type="submission" date="2021-04" db="EMBL/GenBank/DDBJ databases">
        <authorList>
            <person name="Gilroy R."/>
        </authorList>
    </citation>
    <scope>NUCLEOTIDE SEQUENCE</scope>
    <source>
        <strain evidence="1">CHK188-16595</strain>
    </source>
</reference>
<gene>
    <name evidence="1" type="ORF">IAA37_02505</name>
</gene>
<reference evidence="1" key="1">
    <citation type="journal article" date="2021" name="PeerJ">
        <title>Extensive microbial diversity within the chicken gut microbiome revealed by metagenomics and culture.</title>
        <authorList>
            <person name="Gilroy R."/>
            <person name="Ravi A."/>
            <person name="Getino M."/>
            <person name="Pursley I."/>
            <person name="Horton D.L."/>
            <person name="Alikhan N.F."/>
            <person name="Baker D."/>
            <person name="Gharbi K."/>
            <person name="Hall N."/>
            <person name="Watson M."/>
            <person name="Adriaenssens E.M."/>
            <person name="Foster-Nyarko E."/>
            <person name="Jarju S."/>
            <person name="Secka A."/>
            <person name="Antonio M."/>
            <person name="Oren A."/>
            <person name="Chaudhuri R.R."/>
            <person name="La Ragione R."/>
            <person name="Hildebrand F."/>
            <person name="Pallen M.J."/>
        </authorList>
    </citation>
    <scope>NUCLEOTIDE SEQUENCE</scope>
    <source>
        <strain evidence="1">CHK188-16595</strain>
    </source>
</reference>
<dbReference type="AlphaFoldDB" id="A0A9D2MI71"/>
<comment type="caution">
    <text evidence="1">The sequence shown here is derived from an EMBL/GenBank/DDBJ whole genome shotgun (WGS) entry which is preliminary data.</text>
</comment>